<dbReference type="Proteomes" id="UP001064048">
    <property type="component" value="Chromosome Z"/>
</dbReference>
<comment type="caution">
    <text evidence="1">The sequence shown here is derived from an EMBL/GenBank/DDBJ whole genome shotgun (WGS) entry which is preliminary data.</text>
</comment>
<accession>A0ACC0K1S2</accession>
<gene>
    <name evidence="1" type="ORF">MSG28_000667</name>
</gene>
<evidence type="ECO:0000313" key="2">
    <source>
        <dbReference type="Proteomes" id="UP001064048"/>
    </source>
</evidence>
<sequence length="640" mass="72325">MSPSPPPLPQPDQVIPSSLPPPPLLLQHPIPSSPTTTVLCPPSTSSSRMEDANVPSPAIFMECGTNSMAGSAQDTPTADRRPPMPRRPLYDDDIVAALNMGSESESDDSDEEGSPQPFIPRILGAILETPEDDVESTEDSPSLSPPLRSVSPATASSSSWNTPVEPRDFLDFKWRAFPTPSIPGALRRELFSDINVGPTVPNADPYETFVHIWDRQFMEHIASETNKYAQQLAAQLMLSNNLHPQSRICDWQDTTADELYVYMALIVAMGVVTKGRVSDYWNADETIFVTPRFRVYMSLRRFQLLSKCLHFRDNRDMYTLNLSHSEAKLYKIQPVVDHLNNAFQSSYNLQQNIALDESLLQWKGWLEINQFIPNKAAAVGIKTYEICESQTGYLWRFVVHAHKRTTTAASNTDPLQTFIPNIVLTLLQGLENKGHTVWMDNFYNSPALARRLKSLGFDCVGTLRTNRRFVPKELTDLTKAKMRPGQITGLTSGDVDLMVWRDQNRVAMISTYHGNATTQVKGVTKPVLIHDYNLMMGGVDKKDQMLASFPIERKRTKVWYKKLFRRLLNVSILNSYIISLLQGPRAVYTVREHYLKEYEFDPKLKGRKRRVCVVCRKRVTTYCGSCNKAACLSQCFVSIH</sequence>
<protein>
    <submittedName>
        <fullName evidence="1">Uncharacterized protein</fullName>
    </submittedName>
</protein>
<keyword evidence="2" id="KW-1185">Reference proteome</keyword>
<name>A0ACC0K1S2_CHOFU</name>
<organism evidence="1 2">
    <name type="scientific">Choristoneura fumiferana</name>
    <name type="common">Spruce budworm moth</name>
    <name type="synonym">Archips fumiferana</name>
    <dbReference type="NCBI Taxonomy" id="7141"/>
    <lineage>
        <taxon>Eukaryota</taxon>
        <taxon>Metazoa</taxon>
        <taxon>Ecdysozoa</taxon>
        <taxon>Arthropoda</taxon>
        <taxon>Hexapoda</taxon>
        <taxon>Insecta</taxon>
        <taxon>Pterygota</taxon>
        <taxon>Neoptera</taxon>
        <taxon>Endopterygota</taxon>
        <taxon>Lepidoptera</taxon>
        <taxon>Glossata</taxon>
        <taxon>Ditrysia</taxon>
        <taxon>Tortricoidea</taxon>
        <taxon>Tortricidae</taxon>
        <taxon>Tortricinae</taxon>
        <taxon>Choristoneura</taxon>
    </lineage>
</organism>
<reference evidence="1 2" key="1">
    <citation type="journal article" date="2022" name="Genome Biol. Evol.">
        <title>The Spruce Budworm Genome: Reconstructing the Evolutionary History of Antifreeze Proteins.</title>
        <authorList>
            <person name="Beliveau C."/>
            <person name="Gagne P."/>
            <person name="Picq S."/>
            <person name="Vernygora O."/>
            <person name="Keeling C.I."/>
            <person name="Pinkney K."/>
            <person name="Doucet D."/>
            <person name="Wen F."/>
            <person name="Johnston J.S."/>
            <person name="Maaroufi H."/>
            <person name="Boyle B."/>
            <person name="Laroche J."/>
            <person name="Dewar K."/>
            <person name="Juretic N."/>
            <person name="Blackburn G."/>
            <person name="Nisole A."/>
            <person name="Brunet B."/>
            <person name="Brandao M."/>
            <person name="Lumley L."/>
            <person name="Duan J."/>
            <person name="Quan G."/>
            <person name="Lucarotti C.J."/>
            <person name="Roe A.D."/>
            <person name="Sperling F.A.H."/>
            <person name="Levesque R.C."/>
            <person name="Cusson M."/>
        </authorList>
    </citation>
    <scope>NUCLEOTIDE SEQUENCE [LARGE SCALE GENOMIC DNA]</scope>
    <source>
        <strain evidence="1">Glfc:IPQL:Cfum</strain>
    </source>
</reference>
<proteinExistence type="predicted"/>
<evidence type="ECO:0000313" key="1">
    <source>
        <dbReference type="EMBL" id="KAI8430377.1"/>
    </source>
</evidence>
<dbReference type="EMBL" id="CM046131">
    <property type="protein sequence ID" value="KAI8430377.1"/>
    <property type="molecule type" value="Genomic_DNA"/>
</dbReference>